<dbReference type="AlphaFoldDB" id="S0NI44"/>
<dbReference type="OrthoDB" id="9796171at2"/>
<dbReference type="SUPFAM" id="SSF55729">
    <property type="entry name" value="Acyl-CoA N-acyltransferases (Nat)"/>
    <property type="match status" value="1"/>
</dbReference>
<accession>S0NI44</accession>
<dbReference type="eggNOG" id="COG2153">
    <property type="taxonomic scope" value="Bacteria"/>
</dbReference>
<dbReference type="GO" id="GO:0016747">
    <property type="term" value="F:acyltransferase activity, transferring groups other than amino-acyl groups"/>
    <property type="evidence" value="ECO:0007669"/>
    <property type="project" value="InterPro"/>
</dbReference>
<dbReference type="InterPro" id="IPR016181">
    <property type="entry name" value="Acyl_CoA_acyltransferase"/>
</dbReference>
<dbReference type="RefSeq" id="WP_016175133.1">
    <property type="nucleotide sequence ID" value="NZ_KE136389.1"/>
</dbReference>
<dbReference type="PATRIC" id="fig|1139996.3.peg.1318"/>
<dbReference type="PROSITE" id="PS51186">
    <property type="entry name" value="GNAT"/>
    <property type="match status" value="1"/>
</dbReference>
<gene>
    <name evidence="2" type="ORF">OMQ_01336</name>
</gene>
<reference evidence="2 3" key="1">
    <citation type="submission" date="2013-03" db="EMBL/GenBank/DDBJ databases">
        <title>The Genome Sequence of Enterococcus saccharolyticus ATCC_43076 (Illumina only assembly).</title>
        <authorList>
            <consortium name="The Broad Institute Genomics Platform"/>
            <consortium name="The Broad Institute Genome Sequencing Center for Infectious Disease"/>
            <person name="Earl A."/>
            <person name="Russ C."/>
            <person name="Gilmore M."/>
            <person name="Surin D."/>
            <person name="Walker B."/>
            <person name="Young S."/>
            <person name="Zeng Q."/>
            <person name="Gargeya S."/>
            <person name="Fitzgerald M."/>
            <person name="Haas B."/>
            <person name="Abouelleil A."/>
            <person name="Allen A.W."/>
            <person name="Alvarado L."/>
            <person name="Arachchi H.M."/>
            <person name="Berlin A.M."/>
            <person name="Chapman S.B."/>
            <person name="Gainer-Dewar J."/>
            <person name="Goldberg J."/>
            <person name="Griggs A."/>
            <person name="Gujja S."/>
            <person name="Hansen M."/>
            <person name="Howarth C."/>
            <person name="Imamovic A."/>
            <person name="Ireland A."/>
            <person name="Larimer J."/>
            <person name="McCowan C."/>
            <person name="Murphy C."/>
            <person name="Pearson M."/>
            <person name="Poon T.W."/>
            <person name="Priest M."/>
            <person name="Roberts A."/>
            <person name="Saif S."/>
            <person name="Shea T."/>
            <person name="Sisk P."/>
            <person name="Sykes S."/>
            <person name="Wortman J."/>
            <person name="Nusbaum C."/>
            <person name="Birren B."/>
        </authorList>
    </citation>
    <scope>NUCLEOTIDE SEQUENCE [LARGE SCALE GENOMIC DNA]</scope>
    <source>
        <strain evidence="2 3">ATCC 43076</strain>
    </source>
</reference>
<feature type="domain" description="N-acetyltransferase" evidence="1">
    <location>
        <begin position="5"/>
        <end position="142"/>
    </location>
</feature>
<keyword evidence="3" id="KW-1185">Reference proteome</keyword>
<dbReference type="HOGENOM" id="CLU_056607_3_0_9"/>
<proteinExistence type="predicted"/>
<organism evidence="2 3">
    <name type="scientific">Enterococcus saccharolyticus subsp. saccharolyticus ATCC 43076</name>
    <dbReference type="NCBI Taxonomy" id="1139996"/>
    <lineage>
        <taxon>Bacteria</taxon>
        <taxon>Bacillati</taxon>
        <taxon>Bacillota</taxon>
        <taxon>Bacilli</taxon>
        <taxon>Lactobacillales</taxon>
        <taxon>Enterococcaceae</taxon>
        <taxon>Enterococcus</taxon>
    </lineage>
</organism>
<comment type="caution">
    <text evidence="2">The sequence shown here is derived from an EMBL/GenBank/DDBJ whole genome shotgun (WGS) entry which is preliminary data.</text>
</comment>
<evidence type="ECO:0000313" key="3">
    <source>
        <dbReference type="Proteomes" id="UP000014136"/>
    </source>
</evidence>
<dbReference type="EMBL" id="AHYT01000004">
    <property type="protein sequence ID" value="EOT29384.1"/>
    <property type="molecule type" value="Genomic_DNA"/>
</dbReference>
<dbReference type="InterPro" id="IPR000182">
    <property type="entry name" value="GNAT_dom"/>
</dbReference>
<dbReference type="Pfam" id="PF13673">
    <property type="entry name" value="Acetyltransf_10"/>
    <property type="match status" value="1"/>
</dbReference>
<dbReference type="Gene3D" id="3.40.630.30">
    <property type="match status" value="1"/>
</dbReference>
<evidence type="ECO:0000259" key="1">
    <source>
        <dbReference type="PROSITE" id="PS51186"/>
    </source>
</evidence>
<sequence length="142" mass="16541">MWKVKLLEELSSRELLGVLRLRIDTFVVEQTRIYHEVDDYDEVAYHIFYQTEHGVEAYARVFQLDDHVTFGRVVIKESLRGTGQGKALMNHILATCHNHFPNQPIIIESQEQVVPFYEKFGFETIGAAFIFEGTPHVEMKLE</sequence>
<evidence type="ECO:0000313" key="2">
    <source>
        <dbReference type="EMBL" id="EOT29384.1"/>
    </source>
</evidence>
<name>S0NI44_9ENTE</name>
<protein>
    <recommendedName>
        <fullName evidence="1">N-acetyltransferase domain-containing protein</fullName>
    </recommendedName>
</protein>
<dbReference type="Proteomes" id="UP000014136">
    <property type="component" value="Unassembled WGS sequence"/>
</dbReference>
<dbReference type="STRING" id="41997.RV16_GL000234"/>